<comment type="caution">
    <text evidence="4">The sequence shown here is derived from an EMBL/GenBank/DDBJ whole genome shotgun (WGS) entry which is preliminary data.</text>
</comment>
<reference evidence="5" key="1">
    <citation type="journal article" date="2023" name="Commun. Biol.">
        <title>Genome analysis of Parmales, the sister group of diatoms, reveals the evolutionary specialization of diatoms from phago-mixotrophs to photoautotrophs.</title>
        <authorList>
            <person name="Ban H."/>
            <person name="Sato S."/>
            <person name="Yoshikawa S."/>
            <person name="Yamada K."/>
            <person name="Nakamura Y."/>
            <person name="Ichinomiya M."/>
            <person name="Sato N."/>
            <person name="Blanc-Mathieu R."/>
            <person name="Endo H."/>
            <person name="Kuwata A."/>
            <person name="Ogata H."/>
        </authorList>
    </citation>
    <scope>NUCLEOTIDE SEQUENCE [LARGE SCALE GENOMIC DNA]</scope>
</reference>
<feature type="compositionally biased region" description="Low complexity" evidence="3">
    <location>
        <begin position="937"/>
        <end position="954"/>
    </location>
</feature>
<feature type="compositionally biased region" description="Acidic residues" evidence="3">
    <location>
        <begin position="1239"/>
        <end position="1252"/>
    </location>
</feature>
<feature type="compositionally biased region" description="Basic and acidic residues" evidence="3">
    <location>
        <begin position="1621"/>
        <end position="1636"/>
    </location>
</feature>
<dbReference type="OrthoDB" id="195253at2759"/>
<feature type="compositionally biased region" description="Basic and acidic residues" evidence="3">
    <location>
        <begin position="2872"/>
        <end position="2897"/>
    </location>
</feature>
<dbReference type="InterPro" id="IPR051483">
    <property type="entry name" value="MAP7_domain-containing"/>
</dbReference>
<dbReference type="GO" id="GO:0000226">
    <property type="term" value="P:microtubule cytoskeleton organization"/>
    <property type="evidence" value="ECO:0007669"/>
    <property type="project" value="TreeGrafter"/>
</dbReference>
<proteinExistence type="predicted"/>
<feature type="compositionally biased region" description="Low complexity" evidence="3">
    <location>
        <begin position="999"/>
        <end position="1011"/>
    </location>
</feature>
<dbReference type="PROSITE" id="PS50096">
    <property type="entry name" value="IQ"/>
    <property type="match status" value="2"/>
</dbReference>
<dbReference type="InterPro" id="IPR000048">
    <property type="entry name" value="IQ_motif_EF-hand-BS"/>
</dbReference>
<feature type="region of interest" description="Disordered" evidence="3">
    <location>
        <begin position="992"/>
        <end position="1019"/>
    </location>
</feature>
<dbReference type="InterPro" id="IPR015943">
    <property type="entry name" value="WD40/YVTN_repeat-like_dom_sf"/>
</dbReference>
<dbReference type="GO" id="GO:0015630">
    <property type="term" value="C:microtubule cytoskeleton"/>
    <property type="evidence" value="ECO:0007669"/>
    <property type="project" value="TreeGrafter"/>
</dbReference>
<feature type="compositionally biased region" description="Basic and acidic residues" evidence="3">
    <location>
        <begin position="3082"/>
        <end position="3096"/>
    </location>
</feature>
<name>A0A9W7GFF1_9STRA</name>
<feature type="compositionally biased region" description="Basic residues" evidence="3">
    <location>
        <begin position="847"/>
        <end position="860"/>
    </location>
</feature>
<accession>A0A9W7GFF1</accession>
<feature type="compositionally biased region" description="Basic residues" evidence="3">
    <location>
        <begin position="2122"/>
        <end position="2132"/>
    </location>
</feature>
<protein>
    <submittedName>
        <fullName evidence="4">Uncharacterized protein</fullName>
    </submittedName>
</protein>
<feature type="coiled-coil region" evidence="2">
    <location>
        <begin position="3008"/>
        <end position="3042"/>
    </location>
</feature>
<keyword evidence="5" id="KW-1185">Reference proteome</keyword>
<evidence type="ECO:0000313" key="4">
    <source>
        <dbReference type="EMBL" id="GMI43879.1"/>
    </source>
</evidence>
<dbReference type="Proteomes" id="UP001165065">
    <property type="component" value="Unassembled WGS sequence"/>
</dbReference>
<gene>
    <name evidence="4" type="ORF">TrCOL_g184</name>
</gene>
<keyword evidence="1 2" id="KW-0175">Coiled coil</keyword>
<sequence length="3190" mass="350899">MSFEFSSNVQQLPQTQSMVERSPAMSTGCLSHPTLSFRHHLRNSVVPYTALCWNETDQCIAAASATSLTVWSLRKVVASHPFSSNSPVVEKMMWARKHNVYIVLFGLSKTSKKHSHKHPDVGVVKIMHPNLSTLAYFKPHGAKVKDRTEDICYNSQLSHIVTCGGPKEGKICVWDLYNSDEDLSSASEDEEYGATAQNKHIVLNISPITQVENEMGPVTKLKVGVCVGEQTLVAVTKNSVLLYTQTAQLLKLTGAIEELYPSTVKITEIEFIGGEGKDANDTLIAGLSDGTITVWALKPFLGLEIRRSAEIVCSFTAHRTVGSGLGVIELHAELAGNMWETPVTASVGNGEFSFVSIGEDCYVRRWTLEGRRRTIGVWEAAAGDSSTTSGYTRETVEEITLAKEVGTFKLQRAPPNHYVETQKERRAARGDELRSLKSGLGTVSGPWGKRSIVFSSIGGLISILEAKACDYHVKSSLGKKVLDIKLSRSDSMIPGSVLVKSEGGGAALFHLSSPVKEHSVGGIDARAVEFVDDSIVAGFEDGRLVSYSLNSTSDEGDVLTRSTGREVTKICKVGRKRFVVADGGGWVTYYKLVDEGNARQVSSNQAHAGGVIDMHSTSEAGGSCHYIATCAAGGVCKVFKATDKSLDIVGYFIAGADVSCICVVGLGDGDAIVGVGFESGVVEAYCLRDNHKIGGISVDKAPVTKGCYHAGKITMMDESQALVGDIIVATGGVDCAINLFGVDKQGMCPVRRLGVESPVYSVRIIRAGESGSEVDVLYGGGERIGRVVGTRRDKVGFKEGFDKVDDFGSVDTVSRVLDNEVEQRMRVRQEAKEAKILVQEAKERQRQQRKLKTSPSRQRPHSRERSSSPTFDRPWSQGAVGSGLAGVDANDDIIEGFVGEGFVVGGTNVLKPNSNSSSFPMTATVAPTPVSPPSSSPPKFGAQSQQGTSQGGHSANVSLPSLMQIDASSVVSSNTLGSGDLNLSVASVHSGFSHGDMGSASRSSSRRTTTGRQRKEDRLPNWSKLRRDVKLKNAFEGNDPYHTGRIKADLMPQILRWWWPDLLNNAGGDNLIALGMQATGLTFDHNVTLAQLAQVAASIVKEKKMAPPKNNADIMSPVKKRMKRYNEIGSVRTKVVYNEVGEPRRVKVAVEDPGAKPTDSQKRFNKMAKISRLAKSVVPGPKEYVPYQSKVVFEAPSLVSVPASFHPFWKSPMILTKTRTLPRPKKVGGGTEGEAVTGDNEEENAPATEDDTMVMSPPASPDTATPEELAAPVSALAAMYASNKDKDVIATPVSKKKRVIVHKPRFMDLNKTIMITRQLLNFKIQADKESNKLQVQPPSTAKVMYDYYLRTFGFAKVAEHRLTQLFDAVSAHAPSASLLRIFGRMLDLYSDGTTSDPNKPLDKSITANLPFDLCDMYLEMLAYCQDRDFIVDGLLVPAEGGGVGGFRGGGKNEVKSKCISKRHMELCFREVSNADGRHFAPGCISSVGGIIFNQSEINLYEGGGSSIEQKPPANEGFDLNSSLNSDVGPTGSSYFLGSSVSLEDIINSGPSTSLVNPSTSNYNDDYDALIDLEDVLELIVNEVLRFDDLSSDFSSKVFGEAAVPENIMGTISRDITSSRAATRERKRQEEAGEDKSANFMITELDGGGEIVEDQEEDEQGKAQEFRAKVLRNLVLLRGALATFAMYDDERSGCVSVDAFGEVCRSGGAGAWSEWGVPPLYAHALKSQPPPGTPGSRLGTNPLKQIEGHPDDDEPLHPAEVVLQTIMKKFFSPVEGNICYMDFVVFLYAGVLEFGTIGKFEDMSEWIESPNRGLERGTVDCLVDFMSTLRLIQGHAMFNVQGIAMGESTSLLIPDGAGGEEFVLEPRKKKLTMNEEGAVEGARRLLKEEKRESPVDPGMLSVEVTLPPSRGLIKSAGVRYGSNGDYIATADRKSRGGAGTAEKREERENADVLQSFWGEGDGEFQSLPGADFGVEAEESLHSDFGFTPKEPDEISVGAAAISRKLSSLLERPKTALFQSDLADENLEVKLNMHADTDPKPASVSRMLQMSNKVIKEVGGEGGGRANWKVGNRDHYSGSFKISGFGLDDDGTVGTVDSRCQTSPVREFQKDLVRAMSSPGGKRLLGRGRKRKLQRSVGTMRPTTVGGGRKEGTNVYIRFPGVEPAVHSLSMAGTKCLDLQNKSIKKRTLSDYIDRGLLVDESRVGRYDVLGRPLSPLKGMSQAELEAQRLRLLAEAEARKLRAEREAERLRLLEEERLRKLREEEEAKRRAEEDERRRLMEEKLRAEEEYKKKREEAERLRREELERLEAERLEKERLEREAREKEEALRRAREEAAAKRRAEEEAKKAAILAEKKQRKEAATKVQNSYRTKIAWRIFMMKKKKKEEKEQQKAAVNFQRVRRGQEARKKVAVMKVEKQKQDEKKGATMMQKVQRGRKARKLYALRLFEKQNKEETKASIVLQSKMRQRDAKKQVAKVREEKRIFLKNERAREAKERKRMGKCDFDADKVGWDLGEDRWGLMNRPLTYAELQQQEMVIRNRGKVVEKNLVRVAGKINSGTTVLNQERWYGNDIKFDATKTEVRVEGETAVDLKPGEEREKGIEDIYPKVLKDAQIRVPGDLSFLYDLAANYDHLEWPPVFLTDKWDWPTHMVGVEGKLEVGAARPVKEERKRAKYKSGRIEREIRVKEMEVDGRSVDELSYYSTTRYPIIPLIGERKRVVVGVGKGEFVYMQIPVVEKDCTVSIVVKDYHAHSHPGMSNFDLYLSEDRLPTYFTYDLKPTNVPRRITLFPNSRPVLNEGNDGLGNLFVGIYSENGGRCIVDVKVTTEVLEKSLSMEKVSEKVEFLGLLSESSAGELVAKFGEISEVTMKHVNRNKSDREEFRTTGKVKSHESARRLHSSGDEGSVDSLSDMGGSMIVEQEEYKAFLELKRRREVAVSGLVGVYTAGIKVAAVDLDGGGGILKKMDEEGEYYVVPEGVSRGKVVEEEREGGKKLGNEIDLFDYEEIIEYVKIDEAKKKVQRERKYRATMKAEQKREARRIEGLQQESTVSSVGGKLLGELGAEVLGQIGGEGVEVGVSELSGGGGGEEKKDGDGGVDGGRKELVEGLQETFQVWKGIGEEGRLGPGSRPGTVGAARGGLRSRGGGGRPGTSGGRLNMKGDVDFSLLKPLEYKITKMKGIEKSYAKKKDRRADGL</sequence>
<dbReference type="Gene3D" id="2.130.10.10">
    <property type="entry name" value="YVTN repeat-like/Quinoprotein amine dehydrogenase"/>
    <property type="match status" value="2"/>
</dbReference>
<feature type="region of interest" description="Disordered" evidence="3">
    <location>
        <begin position="3073"/>
        <end position="3096"/>
    </location>
</feature>
<feature type="region of interest" description="Disordered" evidence="3">
    <location>
        <begin position="1618"/>
        <end position="1637"/>
    </location>
</feature>
<evidence type="ECO:0000256" key="3">
    <source>
        <dbReference type="SAM" id="MobiDB-lite"/>
    </source>
</evidence>
<feature type="region of interest" description="Disordered" evidence="3">
    <location>
        <begin position="913"/>
        <end position="956"/>
    </location>
</feature>
<dbReference type="PANTHER" id="PTHR15073:SF1">
    <property type="entry name" value="RETICULOCYTE-BINDING PROTEIN HOMOLOG 2A"/>
    <property type="match status" value="1"/>
</dbReference>
<feature type="region of interest" description="Disordered" evidence="3">
    <location>
        <begin position="1929"/>
        <end position="1948"/>
    </location>
</feature>
<feature type="region of interest" description="Disordered" evidence="3">
    <location>
        <begin position="2872"/>
        <end position="2904"/>
    </location>
</feature>
<evidence type="ECO:0000256" key="2">
    <source>
        <dbReference type="SAM" id="Coils"/>
    </source>
</evidence>
<organism evidence="4 5">
    <name type="scientific">Triparma columacea</name>
    <dbReference type="NCBI Taxonomy" id="722753"/>
    <lineage>
        <taxon>Eukaryota</taxon>
        <taxon>Sar</taxon>
        <taxon>Stramenopiles</taxon>
        <taxon>Ochrophyta</taxon>
        <taxon>Bolidophyceae</taxon>
        <taxon>Parmales</taxon>
        <taxon>Triparmaceae</taxon>
        <taxon>Triparma</taxon>
    </lineage>
</organism>
<dbReference type="SUPFAM" id="SSF50978">
    <property type="entry name" value="WD40 repeat-like"/>
    <property type="match status" value="1"/>
</dbReference>
<dbReference type="SMART" id="SM00015">
    <property type="entry name" value="IQ"/>
    <property type="match status" value="3"/>
</dbReference>
<feature type="region of interest" description="Disordered" evidence="3">
    <location>
        <begin position="840"/>
        <end position="883"/>
    </location>
</feature>
<feature type="region of interest" description="Disordered" evidence="3">
    <location>
        <begin position="3114"/>
        <end position="3155"/>
    </location>
</feature>
<dbReference type="InterPro" id="IPR036322">
    <property type="entry name" value="WD40_repeat_dom_sf"/>
</dbReference>
<feature type="region of interest" description="Disordered" evidence="3">
    <location>
        <begin position="1221"/>
        <end position="1266"/>
    </location>
</feature>
<dbReference type="SUPFAM" id="SSF50960">
    <property type="entry name" value="TolB, C-terminal domain"/>
    <property type="match status" value="1"/>
</dbReference>
<dbReference type="PANTHER" id="PTHR15073">
    <property type="entry name" value="MICROTUBULE-ASSOCIATED PROTEIN"/>
    <property type="match status" value="1"/>
</dbReference>
<evidence type="ECO:0000313" key="5">
    <source>
        <dbReference type="Proteomes" id="UP001165065"/>
    </source>
</evidence>
<feature type="compositionally biased region" description="Gly residues" evidence="3">
    <location>
        <begin position="3136"/>
        <end position="3148"/>
    </location>
</feature>
<feature type="region of interest" description="Disordered" evidence="3">
    <location>
        <begin position="2117"/>
        <end position="2147"/>
    </location>
</feature>
<dbReference type="EMBL" id="BRYA01001463">
    <property type="protein sequence ID" value="GMI43879.1"/>
    <property type="molecule type" value="Genomic_DNA"/>
</dbReference>
<feature type="coiled-coil region" evidence="2">
    <location>
        <begin position="2218"/>
        <end position="2357"/>
    </location>
</feature>
<evidence type="ECO:0000256" key="1">
    <source>
        <dbReference type="ARBA" id="ARBA00023054"/>
    </source>
</evidence>